<dbReference type="Gene3D" id="1.10.510.10">
    <property type="entry name" value="Transferase(Phosphotransferase) domain 1"/>
    <property type="match status" value="1"/>
</dbReference>
<dbReference type="EMBL" id="JBEVCJ010000007">
    <property type="protein sequence ID" value="MET1255113.1"/>
    <property type="molecule type" value="Genomic_DNA"/>
</dbReference>
<evidence type="ECO:0000313" key="1">
    <source>
        <dbReference type="EMBL" id="MET1255113.1"/>
    </source>
</evidence>
<dbReference type="PROSITE" id="PS00107">
    <property type="entry name" value="PROTEIN_KINASE_ATP"/>
    <property type="match status" value="1"/>
</dbReference>
<dbReference type="SMART" id="SM00220">
    <property type="entry name" value="S_TKc"/>
    <property type="match status" value="1"/>
</dbReference>
<dbReference type="Proteomes" id="UP001548189">
    <property type="component" value="Unassembled WGS sequence"/>
</dbReference>
<keyword evidence="1" id="KW-0808">Transferase</keyword>
<sequence length="633" mass="70807">MQNDKNSAENMSSVAQLNKTEQAAMMPNKDMHEEAMPEFANSDITTDFDTNADSDINTDYEAALTQIGNELKKAYKNKEGFDQAQQDADQALKDNKIVLNKRFVLESTLGAGGMGTVYKAQDLRKVEASDTNPYVAVKVLNSDFRNHPDAFISLQREASRSHILSHPNIVTVHDFDRDGNTIFMTMELLAGEDLDTLLKKHKGVGLPKERALKILSEFCQALVFAHEKGIIHSDLKPANIFITDDQAKVLDFGIARLASESKYQDHFDAGTIRALTPEYASLEMLANQPPHMSDDVYAAAIITYELLTGTHPYQRKTAAAAQSMGLKPKRIPGLSRRQWRALSQALALKRSERTQSIDAFNQALTVKPRLPVFKVASFLLLSILFWFAYSQYFVPDELTRFIDQSMNKAQNCYHTEDFQCAIDSSLDILKVEPNHVSAVNLLARAQKAQLAFVQQQQIDEALSAAELCVSQKNFNCVLEQTRRVLAIDRHHVLALALADKADKAIVAEQQRILQIDKAYTENMQKATRCFEAKDYLCSQKYATLASENKPDDTSAKSLLENSGYALRQQQENLKKADKILLDGLRCFKKLDYSCAIAKSESALEFVPGHRAALKLKLDASDALANVKETIEIQ</sequence>
<evidence type="ECO:0000313" key="2">
    <source>
        <dbReference type="Proteomes" id="UP001548189"/>
    </source>
</evidence>
<proteinExistence type="predicted"/>
<dbReference type="GO" id="GO:0004674">
    <property type="term" value="F:protein serine/threonine kinase activity"/>
    <property type="evidence" value="ECO:0007669"/>
    <property type="project" value="UniProtKB-EC"/>
</dbReference>
<protein>
    <submittedName>
        <fullName evidence="1">Serine/threonine-protein kinase</fullName>
        <ecNumber evidence="1">2.7.11.1</ecNumber>
    </submittedName>
</protein>
<accession>A0ABV2BTM5</accession>
<dbReference type="InterPro" id="IPR011009">
    <property type="entry name" value="Kinase-like_dom_sf"/>
</dbReference>
<keyword evidence="2" id="KW-1185">Reference proteome</keyword>
<dbReference type="SUPFAM" id="SSF56112">
    <property type="entry name" value="Protein kinase-like (PK-like)"/>
    <property type="match status" value="1"/>
</dbReference>
<reference evidence="1 2" key="1">
    <citation type="submission" date="2024-06" db="EMBL/GenBank/DDBJ databases">
        <authorList>
            <person name="Li F."/>
        </authorList>
    </citation>
    <scope>NUCLEOTIDE SEQUENCE [LARGE SCALE GENOMIC DNA]</scope>
    <source>
        <strain evidence="1 2">GXAS 311</strain>
    </source>
</reference>
<dbReference type="InterPro" id="IPR008271">
    <property type="entry name" value="Ser/Thr_kinase_AS"/>
</dbReference>
<dbReference type="InterPro" id="IPR017441">
    <property type="entry name" value="Protein_kinase_ATP_BS"/>
</dbReference>
<dbReference type="PROSITE" id="PS50011">
    <property type="entry name" value="PROTEIN_KINASE_DOM"/>
    <property type="match status" value="1"/>
</dbReference>
<comment type="caution">
    <text evidence="1">The sequence shown here is derived from an EMBL/GenBank/DDBJ whole genome shotgun (WGS) entry which is preliminary data.</text>
</comment>
<dbReference type="CDD" id="cd14014">
    <property type="entry name" value="STKc_PknB_like"/>
    <property type="match status" value="1"/>
</dbReference>
<dbReference type="EC" id="2.7.11.1" evidence="1"/>
<organism evidence="1 2">
    <name type="scientific">Aliikangiella maris</name>
    <dbReference type="NCBI Taxonomy" id="3162458"/>
    <lineage>
        <taxon>Bacteria</taxon>
        <taxon>Pseudomonadati</taxon>
        <taxon>Pseudomonadota</taxon>
        <taxon>Gammaproteobacteria</taxon>
        <taxon>Oceanospirillales</taxon>
        <taxon>Pleioneaceae</taxon>
        <taxon>Aliikangiella</taxon>
    </lineage>
</organism>
<keyword evidence="1" id="KW-0418">Kinase</keyword>
<dbReference type="PANTHER" id="PTHR43289">
    <property type="entry name" value="MITOGEN-ACTIVATED PROTEIN KINASE KINASE KINASE 20-RELATED"/>
    <property type="match status" value="1"/>
</dbReference>
<dbReference type="PANTHER" id="PTHR43289:SF6">
    <property type="entry name" value="SERINE_THREONINE-PROTEIN KINASE NEKL-3"/>
    <property type="match status" value="1"/>
</dbReference>
<dbReference type="InterPro" id="IPR000719">
    <property type="entry name" value="Prot_kinase_dom"/>
</dbReference>
<dbReference type="PROSITE" id="PS00108">
    <property type="entry name" value="PROTEIN_KINASE_ST"/>
    <property type="match status" value="1"/>
</dbReference>
<gene>
    <name evidence="1" type="ORF">ABVT43_08250</name>
</gene>
<dbReference type="Pfam" id="PF00069">
    <property type="entry name" value="Pkinase"/>
    <property type="match status" value="1"/>
</dbReference>
<name>A0ABV2BTM5_9GAMM</name>
<dbReference type="Gene3D" id="3.30.200.20">
    <property type="entry name" value="Phosphorylase Kinase, domain 1"/>
    <property type="match status" value="1"/>
</dbReference>